<proteinExistence type="predicted"/>
<gene>
    <name evidence="2" type="ORF">B0T16DRAFT_456507</name>
</gene>
<evidence type="ECO:0000256" key="1">
    <source>
        <dbReference type="SAM" id="MobiDB-lite"/>
    </source>
</evidence>
<feature type="compositionally biased region" description="Low complexity" evidence="1">
    <location>
        <begin position="26"/>
        <end position="35"/>
    </location>
</feature>
<evidence type="ECO:0000313" key="2">
    <source>
        <dbReference type="EMBL" id="KAK0649061.1"/>
    </source>
</evidence>
<sequence length="98" mass="9938">MESTTAPAAAAATAPLDTRPAGPSNASLAALATTSRAVGPSPAESPIPVPGRKRRAGSPAPAEGERQFRLPLLPKRRLSAPGPLADGLEDPPPPRHKP</sequence>
<keyword evidence="3" id="KW-1185">Reference proteome</keyword>
<reference evidence="2" key="1">
    <citation type="submission" date="2023-06" db="EMBL/GenBank/DDBJ databases">
        <title>Genome-scale phylogeny and comparative genomics of the fungal order Sordariales.</title>
        <authorList>
            <consortium name="Lawrence Berkeley National Laboratory"/>
            <person name="Hensen N."/>
            <person name="Bonometti L."/>
            <person name="Westerberg I."/>
            <person name="Brannstrom I.O."/>
            <person name="Guillou S."/>
            <person name="Cros-Aarteil S."/>
            <person name="Calhoun S."/>
            <person name="Haridas S."/>
            <person name="Kuo A."/>
            <person name="Mondo S."/>
            <person name="Pangilinan J."/>
            <person name="Riley R."/>
            <person name="Labutti K."/>
            <person name="Andreopoulos B."/>
            <person name="Lipzen A."/>
            <person name="Chen C."/>
            <person name="Yanf M."/>
            <person name="Daum C."/>
            <person name="Ng V."/>
            <person name="Clum A."/>
            <person name="Steindorff A."/>
            <person name="Ohm R."/>
            <person name="Martin F."/>
            <person name="Silar P."/>
            <person name="Natvig D."/>
            <person name="Lalanne C."/>
            <person name="Gautier V."/>
            <person name="Ament-Velasquez S.L."/>
            <person name="Kruys A."/>
            <person name="Hutchinson M.I."/>
            <person name="Powell A.J."/>
            <person name="Barry K."/>
            <person name="Miller A.N."/>
            <person name="Grigoriev I.V."/>
            <person name="Debuchy R."/>
            <person name="Gladieux P."/>
            <person name="Thoren M.H."/>
            <person name="Johannesson H."/>
        </authorList>
    </citation>
    <scope>NUCLEOTIDE SEQUENCE</scope>
    <source>
        <strain evidence="2">SMH2532-1</strain>
    </source>
</reference>
<comment type="caution">
    <text evidence="2">The sequence shown here is derived from an EMBL/GenBank/DDBJ whole genome shotgun (WGS) entry which is preliminary data.</text>
</comment>
<dbReference type="EMBL" id="JAULSV010000003">
    <property type="protein sequence ID" value="KAK0649061.1"/>
    <property type="molecule type" value="Genomic_DNA"/>
</dbReference>
<feature type="compositionally biased region" description="Low complexity" evidence="1">
    <location>
        <begin position="1"/>
        <end position="15"/>
    </location>
</feature>
<dbReference type="Proteomes" id="UP001174936">
    <property type="component" value="Unassembled WGS sequence"/>
</dbReference>
<dbReference type="AlphaFoldDB" id="A0AA39YCL7"/>
<name>A0AA39YCL7_9PEZI</name>
<accession>A0AA39YCL7</accession>
<organism evidence="2 3">
    <name type="scientific">Cercophora newfieldiana</name>
    <dbReference type="NCBI Taxonomy" id="92897"/>
    <lineage>
        <taxon>Eukaryota</taxon>
        <taxon>Fungi</taxon>
        <taxon>Dikarya</taxon>
        <taxon>Ascomycota</taxon>
        <taxon>Pezizomycotina</taxon>
        <taxon>Sordariomycetes</taxon>
        <taxon>Sordariomycetidae</taxon>
        <taxon>Sordariales</taxon>
        <taxon>Lasiosphaeriaceae</taxon>
        <taxon>Cercophora</taxon>
    </lineage>
</organism>
<evidence type="ECO:0000313" key="3">
    <source>
        <dbReference type="Proteomes" id="UP001174936"/>
    </source>
</evidence>
<feature type="region of interest" description="Disordered" evidence="1">
    <location>
        <begin position="1"/>
        <end position="98"/>
    </location>
</feature>
<protein>
    <submittedName>
        <fullName evidence="2">Uncharacterized protein</fullName>
    </submittedName>
</protein>